<dbReference type="InterPro" id="IPR036804">
    <property type="entry name" value="CheR_N_sf"/>
</dbReference>
<dbReference type="InterPro" id="IPR000780">
    <property type="entry name" value="CheR_MeTrfase"/>
</dbReference>
<dbReference type="SMART" id="SM00138">
    <property type="entry name" value="MeTrc"/>
    <property type="match status" value="1"/>
</dbReference>
<dbReference type="PRINTS" id="PR00996">
    <property type="entry name" value="CHERMTFRASE"/>
</dbReference>
<dbReference type="PROSITE" id="PS50123">
    <property type="entry name" value="CHER"/>
    <property type="match status" value="1"/>
</dbReference>
<evidence type="ECO:0000256" key="1">
    <source>
        <dbReference type="ARBA" id="ARBA00001541"/>
    </source>
</evidence>
<dbReference type="PANTHER" id="PTHR24422">
    <property type="entry name" value="CHEMOTAXIS PROTEIN METHYLTRANSFERASE"/>
    <property type="match status" value="1"/>
</dbReference>
<evidence type="ECO:0000259" key="6">
    <source>
        <dbReference type="PROSITE" id="PS50123"/>
    </source>
</evidence>
<dbReference type="AlphaFoldDB" id="E0XSJ6"/>
<dbReference type="GO" id="GO:0032259">
    <property type="term" value="P:methylation"/>
    <property type="evidence" value="ECO:0007669"/>
    <property type="project" value="UniProtKB-KW"/>
</dbReference>
<dbReference type="EMBL" id="GU474862">
    <property type="protein sequence ID" value="ADI17387.1"/>
    <property type="molecule type" value="Genomic_DNA"/>
</dbReference>
<feature type="domain" description="CheR-type methyltransferase" evidence="6">
    <location>
        <begin position="17"/>
        <end position="291"/>
    </location>
</feature>
<keyword evidence="3 7" id="KW-0489">Methyltransferase</keyword>
<name>E0XSJ6_9DELT</name>
<keyword evidence="4" id="KW-0808">Transferase</keyword>
<dbReference type="Gene3D" id="3.40.50.150">
    <property type="entry name" value="Vaccinia Virus protein VP39"/>
    <property type="match status" value="1"/>
</dbReference>
<evidence type="ECO:0000256" key="5">
    <source>
        <dbReference type="ARBA" id="ARBA00022691"/>
    </source>
</evidence>
<dbReference type="InterPro" id="IPR029063">
    <property type="entry name" value="SAM-dependent_MTases_sf"/>
</dbReference>
<dbReference type="EC" id="2.1.1.80" evidence="2"/>
<evidence type="ECO:0000256" key="2">
    <source>
        <dbReference type="ARBA" id="ARBA00012534"/>
    </source>
</evidence>
<dbReference type="GO" id="GO:0008983">
    <property type="term" value="F:protein-glutamate O-methyltransferase activity"/>
    <property type="evidence" value="ECO:0007669"/>
    <property type="project" value="UniProtKB-EC"/>
</dbReference>
<dbReference type="PANTHER" id="PTHR24422:SF19">
    <property type="entry name" value="CHEMOTAXIS PROTEIN METHYLTRANSFERASE"/>
    <property type="match status" value="1"/>
</dbReference>
<sequence>MDQKVQGNFQPNIQKPSDEQYFKYKLLVENELGLDWSKEKKYLLHGRLNARLFELGINYDQYYDLLINDQETKEKELFYNFVTTNKTEFFREPSIFLWIRDNILPPLREKIVSGKKKKIRFWSAGCSSGEEAYSLSFETHAMSGMLSHEKEPYRILATDINTQAIVSAYKGIYSHELVKNLPQSVLNKFFVPVPSNDGQSKLFVIKDFIKNLIQFRVLNFLDQQYPIATQFDIILCRNVLYYFKEEVRKVVFEKMLGYLNPGGYLILSGTETGYRTKAAEKIRPNIFRKTN</sequence>
<dbReference type="SUPFAM" id="SSF53335">
    <property type="entry name" value="S-adenosyl-L-methionine-dependent methyltransferases"/>
    <property type="match status" value="1"/>
</dbReference>
<organism evidence="7">
    <name type="scientific">uncultured delta proteobacterium HF0070_30B07</name>
    <dbReference type="NCBI Taxonomy" id="710826"/>
    <lineage>
        <taxon>Bacteria</taxon>
        <taxon>Deltaproteobacteria</taxon>
        <taxon>environmental samples</taxon>
    </lineage>
</organism>
<protein>
    <recommendedName>
        <fullName evidence="2">protein-glutamate O-methyltransferase</fullName>
        <ecNumber evidence="2">2.1.1.80</ecNumber>
    </recommendedName>
</protein>
<evidence type="ECO:0000256" key="4">
    <source>
        <dbReference type="ARBA" id="ARBA00022679"/>
    </source>
</evidence>
<reference evidence="7" key="1">
    <citation type="journal article" date="2011" name="Environ. Microbiol.">
        <title>Time-series analyses of Monterey Bay coastal microbial picoplankton using a 'genome proxy' microarray.</title>
        <authorList>
            <person name="Rich V.I."/>
            <person name="Pham V.D."/>
            <person name="Eppley J."/>
            <person name="Shi Y."/>
            <person name="DeLong E.F."/>
        </authorList>
    </citation>
    <scope>NUCLEOTIDE SEQUENCE</scope>
</reference>
<dbReference type="InterPro" id="IPR050903">
    <property type="entry name" value="Bact_Chemotaxis_MeTrfase"/>
</dbReference>
<comment type="catalytic activity">
    <reaction evidence="1">
        <text>L-glutamyl-[protein] + S-adenosyl-L-methionine = [protein]-L-glutamate 5-O-methyl ester + S-adenosyl-L-homocysteine</text>
        <dbReference type="Rhea" id="RHEA:24452"/>
        <dbReference type="Rhea" id="RHEA-COMP:10208"/>
        <dbReference type="Rhea" id="RHEA-COMP:10311"/>
        <dbReference type="ChEBI" id="CHEBI:29973"/>
        <dbReference type="ChEBI" id="CHEBI:57856"/>
        <dbReference type="ChEBI" id="CHEBI:59789"/>
        <dbReference type="ChEBI" id="CHEBI:82795"/>
        <dbReference type="EC" id="2.1.1.80"/>
    </reaction>
</comment>
<keyword evidence="5" id="KW-0949">S-adenosyl-L-methionine</keyword>
<evidence type="ECO:0000313" key="7">
    <source>
        <dbReference type="EMBL" id="ADI17387.1"/>
    </source>
</evidence>
<dbReference type="SUPFAM" id="SSF47757">
    <property type="entry name" value="Chemotaxis receptor methyltransferase CheR, N-terminal domain"/>
    <property type="match status" value="1"/>
</dbReference>
<dbReference type="CDD" id="cd02440">
    <property type="entry name" value="AdoMet_MTases"/>
    <property type="match status" value="1"/>
</dbReference>
<evidence type="ECO:0000256" key="3">
    <source>
        <dbReference type="ARBA" id="ARBA00022603"/>
    </source>
</evidence>
<proteinExistence type="predicted"/>
<dbReference type="Pfam" id="PF01739">
    <property type="entry name" value="CheR"/>
    <property type="match status" value="1"/>
</dbReference>
<dbReference type="Gene3D" id="1.10.155.10">
    <property type="entry name" value="Chemotaxis receptor methyltransferase CheR, N-terminal domain"/>
    <property type="match status" value="1"/>
</dbReference>
<accession>E0XSJ6</accession>
<dbReference type="InterPro" id="IPR022642">
    <property type="entry name" value="CheR_C"/>
</dbReference>